<keyword evidence="7" id="KW-0175">Coiled coil</keyword>
<evidence type="ECO:0000256" key="7">
    <source>
        <dbReference type="SAM" id="Coils"/>
    </source>
</evidence>
<feature type="transmembrane region" description="Helical" evidence="8">
    <location>
        <begin position="183"/>
        <end position="201"/>
    </location>
</feature>
<evidence type="ECO:0000259" key="9">
    <source>
        <dbReference type="PROSITE" id="PS50109"/>
    </source>
</evidence>
<feature type="transmembrane region" description="Helical" evidence="8">
    <location>
        <begin position="41"/>
        <end position="62"/>
    </location>
</feature>
<keyword evidence="6" id="KW-0902">Two-component regulatory system</keyword>
<proteinExistence type="predicted"/>
<evidence type="ECO:0000313" key="10">
    <source>
        <dbReference type="EMBL" id="NIK89449.1"/>
    </source>
</evidence>
<dbReference type="SUPFAM" id="SSF47384">
    <property type="entry name" value="Homodimeric domain of signal transducing histidine kinase"/>
    <property type="match status" value="1"/>
</dbReference>
<feature type="coiled-coil region" evidence="7">
    <location>
        <begin position="213"/>
        <end position="247"/>
    </location>
</feature>
<dbReference type="EC" id="2.7.13.3" evidence="2"/>
<protein>
    <recommendedName>
        <fullName evidence="2">histidine kinase</fullName>
        <ecNumber evidence="2">2.7.13.3</ecNumber>
    </recommendedName>
</protein>
<dbReference type="PANTHER" id="PTHR43711:SF1">
    <property type="entry name" value="HISTIDINE KINASE 1"/>
    <property type="match status" value="1"/>
</dbReference>
<dbReference type="GO" id="GO:0000155">
    <property type="term" value="F:phosphorelay sensor kinase activity"/>
    <property type="evidence" value="ECO:0007669"/>
    <property type="project" value="InterPro"/>
</dbReference>
<dbReference type="InterPro" id="IPR036890">
    <property type="entry name" value="HATPase_C_sf"/>
</dbReference>
<keyword evidence="8" id="KW-0472">Membrane</keyword>
<dbReference type="Proteomes" id="UP000570514">
    <property type="component" value="Unassembled WGS sequence"/>
</dbReference>
<dbReference type="AlphaFoldDB" id="A0A846N1T5"/>
<dbReference type="InterPro" id="IPR003594">
    <property type="entry name" value="HATPase_dom"/>
</dbReference>
<dbReference type="Pfam" id="PF02518">
    <property type="entry name" value="HATPase_c"/>
    <property type="match status" value="1"/>
</dbReference>
<name>A0A846N1T5_9PROT</name>
<sequence>MAFSRRDNGFLISMMTDCAAQQPQEDPRYCLARLKIIIDTLPVTILLNPVAVLLTVFAMWLGQTDFGLHSKTRIAAAVGAQIIASFAAFVVRERHRVIRPDGVAQARRELILMQGVIGSAWAAVGWALWIDGNGANNGLVAILLVMSLWALALTRCAVRMVFFTGIFTAVAPMIVRMGTSGDVLAHVFLALLPIVVGYVAFSGMAARSRVDEMLQARFALEDLSAELAAARDEAVEKRKEAENANASKSAFLANMSHELRTPLNAIIGFSEIIATQALGPHNERYPEYAGDIRNSGTHLLTLINEILDIAKIEAGKMEIAPRPLDPESALDAVERIMTIRCLENNLTAVYTVKPGTPMIMADERAFRQIVLNLVSNAVKFTPSGGRINITCEPAEEEGLLLSVSDTGQGIPAEKLAQLFQPFSQVDNRFDHHHGGTGLGLALVQGLAKLHHGRAWIESELAQGTTVYVYFPLGTVKQALTTAAE</sequence>
<reference evidence="10 11" key="1">
    <citation type="submission" date="2020-03" db="EMBL/GenBank/DDBJ databases">
        <title>Genomic Encyclopedia of Type Strains, Phase IV (KMG-IV): sequencing the most valuable type-strain genomes for metagenomic binning, comparative biology and taxonomic classification.</title>
        <authorList>
            <person name="Goeker M."/>
        </authorList>
    </citation>
    <scope>NUCLEOTIDE SEQUENCE [LARGE SCALE GENOMIC DNA]</scope>
    <source>
        <strain evidence="10 11">DSM 19867</strain>
    </source>
</reference>
<dbReference type="InterPro" id="IPR050736">
    <property type="entry name" value="Sensor_HK_Regulatory"/>
</dbReference>
<organism evidence="10 11">
    <name type="scientific">Rhizomicrobium palustre</name>
    <dbReference type="NCBI Taxonomy" id="189966"/>
    <lineage>
        <taxon>Bacteria</taxon>
        <taxon>Pseudomonadati</taxon>
        <taxon>Pseudomonadota</taxon>
        <taxon>Alphaproteobacteria</taxon>
        <taxon>Micropepsales</taxon>
        <taxon>Micropepsaceae</taxon>
        <taxon>Rhizomicrobium</taxon>
    </lineage>
</organism>
<dbReference type="InterPro" id="IPR036097">
    <property type="entry name" value="HisK_dim/P_sf"/>
</dbReference>
<feature type="domain" description="Histidine kinase" evidence="9">
    <location>
        <begin position="254"/>
        <end position="474"/>
    </location>
</feature>
<keyword evidence="3" id="KW-0597">Phosphoprotein</keyword>
<dbReference type="Gene3D" id="1.10.287.130">
    <property type="match status" value="1"/>
</dbReference>
<keyword evidence="5 10" id="KW-0418">Kinase</keyword>
<dbReference type="SMART" id="SM00387">
    <property type="entry name" value="HATPase_c"/>
    <property type="match status" value="1"/>
</dbReference>
<evidence type="ECO:0000313" key="11">
    <source>
        <dbReference type="Proteomes" id="UP000570514"/>
    </source>
</evidence>
<dbReference type="InterPro" id="IPR003661">
    <property type="entry name" value="HisK_dim/P_dom"/>
</dbReference>
<dbReference type="EMBL" id="JAASRM010000001">
    <property type="protein sequence ID" value="NIK89449.1"/>
    <property type="molecule type" value="Genomic_DNA"/>
</dbReference>
<evidence type="ECO:0000256" key="2">
    <source>
        <dbReference type="ARBA" id="ARBA00012438"/>
    </source>
</evidence>
<dbReference type="Pfam" id="PF00512">
    <property type="entry name" value="HisKA"/>
    <property type="match status" value="1"/>
</dbReference>
<keyword evidence="11" id="KW-1185">Reference proteome</keyword>
<dbReference type="SUPFAM" id="SSF55874">
    <property type="entry name" value="ATPase domain of HSP90 chaperone/DNA topoisomerase II/histidine kinase"/>
    <property type="match status" value="1"/>
</dbReference>
<keyword evidence="8" id="KW-0812">Transmembrane</keyword>
<evidence type="ECO:0000256" key="6">
    <source>
        <dbReference type="ARBA" id="ARBA00023012"/>
    </source>
</evidence>
<feature type="transmembrane region" description="Helical" evidence="8">
    <location>
        <begin position="135"/>
        <end position="153"/>
    </location>
</feature>
<dbReference type="FunFam" id="3.30.565.10:FF:000010">
    <property type="entry name" value="Sensor histidine kinase RcsC"/>
    <property type="match status" value="1"/>
</dbReference>
<dbReference type="PANTHER" id="PTHR43711">
    <property type="entry name" value="TWO-COMPONENT HISTIDINE KINASE"/>
    <property type="match status" value="1"/>
</dbReference>
<dbReference type="InterPro" id="IPR004358">
    <property type="entry name" value="Sig_transdc_His_kin-like_C"/>
</dbReference>
<dbReference type="CDD" id="cd16922">
    <property type="entry name" value="HATPase_EvgS-ArcB-TorS-like"/>
    <property type="match status" value="1"/>
</dbReference>
<dbReference type="Gene3D" id="3.30.565.10">
    <property type="entry name" value="Histidine kinase-like ATPase, C-terminal domain"/>
    <property type="match status" value="1"/>
</dbReference>
<dbReference type="PRINTS" id="PR00344">
    <property type="entry name" value="BCTRLSENSOR"/>
</dbReference>
<evidence type="ECO:0000256" key="5">
    <source>
        <dbReference type="ARBA" id="ARBA00022777"/>
    </source>
</evidence>
<dbReference type="CDD" id="cd00082">
    <property type="entry name" value="HisKA"/>
    <property type="match status" value="1"/>
</dbReference>
<evidence type="ECO:0000256" key="4">
    <source>
        <dbReference type="ARBA" id="ARBA00022679"/>
    </source>
</evidence>
<comment type="catalytic activity">
    <reaction evidence="1">
        <text>ATP + protein L-histidine = ADP + protein N-phospho-L-histidine.</text>
        <dbReference type="EC" id="2.7.13.3"/>
    </reaction>
</comment>
<dbReference type="RefSeq" id="WP_167083536.1">
    <property type="nucleotide sequence ID" value="NZ_JAASRM010000001.1"/>
</dbReference>
<evidence type="ECO:0000256" key="8">
    <source>
        <dbReference type="SAM" id="Phobius"/>
    </source>
</evidence>
<accession>A0A846N1T5</accession>
<dbReference type="InterPro" id="IPR005467">
    <property type="entry name" value="His_kinase_dom"/>
</dbReference>
<dbReference type="PROSITE" id="PS50109">
    <property type="entry name" value="HIS_KIN"/>
    <property type="match status" value="1"/>
</dbReference>
<gene>
    <name evidence="10" type="ORF">FHS83_002767</name>
</gene>
<dbReference type="SMART" id="SM00388">
    <property type="entry name" value="HisKA"/>
    <property type="match status" value="1"/>
</dbReference>
<evidence type="ECO:0000256" key="3">
    <source>
        <dbReference type="ARBA" id="ARBA00022553"/>
    </source>
</evidence>
<comment type="caution">
    <text evidence="10">The sequence shown here is derived from an EMBL/GenBank/DDBJ whole genome shotgun (WGS) entry which is preliminary data.</text>
</comment>
<keyword evidence="8" id="KW-1133">Transmembrane helix</keyword>
<feature type="transmembrane region" description="Helical" evidence="8">
    <location>
        <begin position="74"/>
        <end position="91"/>
    </location>
</feature>
<feature type="transmembrane region" description="Helical" evidence="8">
    <location>
        <begin position="111"/>
        <end position="129"/>
    </location>
</feature>
<keyword evidence="4 10" id="KW-0808">Transferase</keyword>
<evidence type="ECO:0000256" key="1">
    <source>
        <dbReference type="ARBA" id="ARBA00000085"/>
    </source>
</evidence>